<gene>
    <name evidence="1" type="ORF">BCR39DRAFT_474343</name>
</gene>
<evidence type="ECO:0000313" key="1">
    <source>
        <dbReference type="EMBL" id="ORY21642.1"/>
    </source>
</evidence>
<name>A0A1Y2AGN2_9TREE</name>
<protein>
    <submittedName>
        <fullName evidence="1">Uncharacterized protein</fullName>
    </submittedName>
</protein>
<dbReference type="Proteomes" id="UP000193986">
    <property type="component" value="Unassembled WGS sequence"/>
</dbReference>
<dbReference type="PANTHER" id="PTHR45786">
    <property type="entry name" value="DNA BINDING PROTEIN-LIKE"/>
    <property type="match status" value="1"/>
</dbReference>
<keyword evidence="2" id="KW-1185">Reference proteome</keyword>
<organism evidence="1 2">
    <name type="scientific">Naematelia encephala</name>
    <dbReference type="NCBI Taxonomy" id="71784"/>
    <lineage>
        <taxon>Eukaryota</taxon>
        <taxon>Fungi</taxon>
        <taxon>Dikarya</taxon>
        <taxon>Basidiomycota</taxon>
        <taxon>Agaricomycotina</taxon>
        <taxon>Tremellomycetes</taxon>
        <taxon>Tremellales</taxon>
        <taxon>Naemateliaceae</taxon>
        <taxon>Naematelia</taxon>
    </lineage>
</organism>
<evidence type="ECO:0000313" key="2">
    <source>
        <dbReference type="Proteomes" id="UP000193986"/>
    </source>
</evidence>
<comment type="caution">
    <text evidence="1">The sequence shown here is derived from an EMBL/GenBank/DDBJ whole genome shotgun (WGS) entry which is preliminary data.</text>
</comment>
<dbReference type="OrthoDB" id="3366231at2759"/>
<dbReference type="AlphaFoldDB" id="A0A1Y2AGN2"/>
<dbReference type="STRING" id="71784.A0A1Y2AGN2"/>
<dbReference type="EMBL" id="MCFC01000107">
    <property type="protein sequence ID" value="ORY21642.1"/>
    <property type="molecule type" value="Genomic_DNA"/>
</dbReference>
<accession>A0A1Y2AGN2</accession>
<sequence>MGDFLTCCMYGAIDLQPLPPPPPFLQHLLTHHGPEARHFQQSIRSYNNALAFTSLGVKDDHSLSQSRGPPIFKIQGQSPPCHRQCSTVLTSLHIQQHPCCSKQAMPCPCWSIQSPPWSLTPQHSWSHTIHMPRSFSMHAPD</sequence>
<dbReference type="InParanoid" id="A0A1Y2AGN2"/>
<proteinExistence type="predicted"/>
<dbReference type="PANTHER" id="PTHR45786:SF74">
    <property type="entry name" value="ATP-DEPENDENT DNA HELICASE"/>
    <property type="match status" value="1"/>
</dbReference>
<reference evidence="1 2" key="1">
    <citation type="submission" date="2016-07" db="EMBL/GenBank/DDBJ databases">
        <title>Pervasive Adenine N6-methylation of Active Genes in Fungi.</title>
        <authorList>
            <consortium name="DOE Joint Genome Institute"/>
            <person name="Mondo S.J."/>
            <person name="Dannebaum R.O."/>
            <person name="Kuo R.C."/>
            <person name="Labutti K."/>
            <person name="Haridas S."/>
            <person name="Kuo A."/>
            <person name="Salamov A."/>
            <person name="Ahrendt S.R."/>
            <person name="Lipzen A."/>
            <person name="Sullivan W."/>
            <person name="Andreopoulos W.B."/>
            <person name="Clum A."/>
            <person name="Lindquist E."/>
            <person name="Daum C."/>
            <person name="Ramamoorthy G.K."/>
            <person name="Gryganskyi A."/>
            <person name="Culley D."/>
            <person name="Magnuson J.K."/>
            <person name="James T.Y."/>
            <person name="O'Malley M.A."/>
            <person name="Stajich J.E."/>
            <person name="Spatafora J.W."/>
            <person name="Visel A."/>
            <person name="Grigoriev I.V."/>
        </authorList>
    </citation>
    <scope>NUCLEOTIDE SEQUENCE [LARGE SCALE GENOMIC DNA]</scope>
    <source>
        <strain evidence="1 2">68-887.2</strain>
    </source>
</reference>